<dbReference type="PANTHER" id="PTHR13947">
    <property type="entry name" value="GNAT FAMILY N-ACETYLTRANSFERASE"/>
    <property type="match status" value="1"/>
</dbReference>
<dbReference type="SUPFAM" id="SSF55729">
    <property type="entry name" value="Acyl-CoA N-acyltransferases (Nat)"/>
    <property type="match status" value="1"/>
</dbReference>
<protein>
    <submittedName>
        <fullName evidence="4">Bifunctional helix-turn-helix transcriptional regulator/GNAT family N-acetyltransferase</fullName>
    </submittedName>
</protein>
<dbReference type="GO" id="GO:0008080">
    <property type="term" value="F:N-acetyltransferase activity"/>
    <property type="evidence" value="ECO:0007669"/>
    <property type="project" value="InterPro"/>
</dbReference>
<accession>A0A643F7R8</accession>
<dbReference type="InterPro" id="IPR000182">
    <property type="entry name" value="GNAT_dom"/>
</dbReference>
<reference evidence="4 5" key="1">
    <citation type="submission" date="2019-09" db="EMBL/GenBank/DDBJ databases">
        <title>Draft genome sequences of 48 bacterial type strains from the CCUG.</title>
        <authorList>
            <person name="Tunovic T."/>
            <person name="Pineiro-Iglesias B."/>
            <person name="Unosson C."/>
            <person name="Inganas E."/>
            <person name="Ohlen M."/>
            <person name="Cardew S."/>
            <person name="Jensie-Markopoulos S."/>
            <person name="Salva-Serra F."/>
            <person name="Jaen-Luchoro D."/>
            <person name="Karlsson R."/>
            <person name="Svensson-Stadler L."/>
            <person name="Chun J."/>
            <person name="Moore E."/>
        </authorList>
    </citation>
    <scope>NUCLEOTIDE SEQUENCE [LARGE SCALE GENOMIC DNA]</scope>
    <source>
        <strain evidence="4 5">CCUG 30977</strain>
    </source>
</reference>
<dbReference type="Pfam" id="PF00583">
    <property type="entry name" value="Acetyltransf_1"/>
    <property type="match status" value="1"/>
</dbReference>
<dbReference type="InterPro" id="IPR036388">
    <property type="entry name" value="WH-like_DNA-bd_sf"/>
</dbReference>
<evidence type="ECO:0000256" key="1">
    <source>
        <dbReference type="ARBA" id="ARBA00022679"/>
    </source>
</evidence>
<dbReference type="PROSITE" id="PS51186">
    <property type="entry name" value="GNAT"/>
    <property type="match status" value="1"/>
</dbReference>
<organism evidence="4 5">
    <name type="scientific">Ideonella dechloratans</name>
    <dbReference type="NCBI Taxonomy" id="36863"/>
    <lineage>
        <taxon>Bacteria</taxon>
        <taxon>Pseudomonadati</taxon>
        <taxon>Pseudomonadota</taxon>
        <taxon>Betaproteobacteria</taxon>
        <taxon>Burkholderiales</taxon>
        <taxon>Sphaerotilaceae</taxon>
        <taxon>Ideonella</taxon>
    </lineage>
</organism>
<proteinExistence type="predicted"/>
<dbReference type="PANTHER" id="PTHR13947:SF37">
    <property type="entry name" value="LD18367P"/>
    <property type="match status" value="1"/>
</dbReference>
<dbReference type="RefSeq" id="WP_151125575.1">
    <property type="nucleotide sequence ID" value="NZ_CP088082.1"/>
</dbReference>
<dbReference type="Gene3D" id="1.10.10.10">
    <property type="entry name" value="Winged helix-like DNA-binding domain superfamily/Winged helix DNA-binding domain"/>
    <property type="match status" value="1"/>
</dbReference>
<feature type="domain" description="HTH marR-type" evidence="2">
    <location>
        <begin position="1"/>
        <end position="141"/>
    </location>
</feature>
<dbReference type="Proteomes" id="UP000430120">
    <property type="component" value="Unassembled WGS sequence"/>
</dbReference>
<dbReference type="PROSITE" id="PS50995">
    <property type="entry name" value="HTH_MARR_2"/>
    <property type="match status" value="1"/>
</dbReference>
<evidence type="ECO:0000259" key="3">
    <source>
        <dbReference type="PROSITE" id="PS51186"/>
    </source>
</evidence>
<dbReference type="Pfam" id="PF12802">
    <property type="entry name" value="MarR_2"/>
    <property type="match status" value="1"/>
</dbReference>
<keyword evidence="1 4" id="KW-0808">Transferase</keyword>
<dbReference type="EMBL" id="VZPB01000063">
    <property type="protein sequence ID" value="KAB0575589.1"/>
    <property type="molecule type" value="Genomic_DNA"/>
</dbReference>
<dbReference type="OrthoDB" id="273614at2"/>
<dbReference type="InterPro" id="IPR000835">
    <property type="entry name" value="HTH_MarR-typ"/>
</dbReference>
<name>A0A643F7R8_IDEDE</name>
<comment type="caution">
    <text evidence="4">The sequence shown here is derived from an EMBL/GenBank/DDBJ whole genome shotgun (WGS) entry which is preliminary data.</text>
</comment>
<dbReference type="CDD" id="cd04301">
    <property type="entry name" value="NAT_SF"/>
    <property type="match status" value="1"/>
</dbReference>
<dbReference type="GO" id="GO:0003700">
    <property type="term" value="F:DNA-binding transcription factor activity"/>
    <property type="evidence" value="ECO:0007669"/>
    <property type="project" value="InterPro"/>
</dbReference>
<dbReference type="InterPro" id="IPR036390">
    <property type="entry name" value="WH_DNA-bd_sf"/>
</dbReference>
<evidence type="ECO:0000259" key="2">
    <source>
        <dbReference type="PROSITE" id="PS50995"/>
    </source>
</evidence>
<feature type="domain" description="N-acetyltransferase" evidence="3">
    <location>
        <begin position="165"/>
        <end position="320"/>
    </location>
</feature>
<evidence type="ECO:0000313" key="5">
    <source>
        <dbReference type="Proteomes" id="UP000430120"/>
    </source>
</evidence>
<sequence>MDNADRIEAVRRFNRFYTRRLGVLNEGLLDSPFSLTEARVLWELSRLEEEGGITASELGRTLDLNAGYLSRLLKSLKERELVASTRSAADGRQWLLQLSPVGRAAFAPLDQRSQQQADALLARLSDTQQVALLQAFQQVQALLDEPQAKPARGGFILRPHRPGDMGWVVSRHGSLYAREYQFDQSFEALVARIAADFLDRFDARREACWMAERDGVNLGCVCLVQARDEASAQPIEGTAQLRLLLVEPAARGLGLGERLVAECTRFAVEAGYRRIRLWTNRQLGAARHLYAKAGYRLVASEPFTGFGHEQVAETWELDLAAHL</sequence>
<dbReference type="InterPro" id="IPR050769">
    <property type="entry name" value="NAT_camello-type"/>
</dbReference>
<evidence type="ECO:0000313" key="4">
    <source>
        <dbReference type="EMBL" id="KAB0575589.1"/>
    </source>
</evidence>
<dbReference type="InterPro" id="IPR016181">
    <property type="entry name" value="Acyl_CoA_acyltransferase"/>
</dbReference>
<dbReference type="AlphaFoldDB" id="A0A643F7R8"/>
<gene>
    <name evidence="4" type="ORF">F7Q92_18515</name>
</gene>
<dbReference type="SUPFAM" id="SSF46785">
    <property type="entry name" value="Winged helix' DNA-binding domain"/>
    <property type="match status" value="1"/>
</dbReference>
<keyword evidence="5" id="KW-1185">Reference proteome</keyword>
<dbReference type="SMART" id="SM00347">
    <property type="entry name" value="HTH_MARR"/>
    <property type="match status" value="1"/>
</dbReference>
<dbReference type="Gene3D" id="3.40.630.30">
    <property type="match status" value="1"/>
</dbReference>